<keyword evidence="1" id="KW-0732">Signal</keyword>
<evidence type="ECO:0000256" key="1">
    <source>
        <dbReference type="SAM" id="SignalP"/>
    </source>
</evidence>
<protein>
    <recommendedName>
        <fullName evidence="4">Secreted protein</fullName>
    </recommendedName>
</protein>
<keyword evidence="3" id="KW-1185">Reference proteome</keyword>
<evidence type="ECO:0000313" key="2">
    <source>
        <dbReference type="EMBL" id="KAF3544053.1"/>
    </source>
</evidence>
<dbReference type="EMBL" id="QGKV02000832">
    <property type="protein sequence ID" value="KAF3544053.1"/>
    <property type="molecule type" value="Genomic_DNA"/>
</dbReference>
<reference evidence="2 3" key="1">
    <citation type="journal article" date="2020" name="BMC Genomics">
        <title>Intraspecific diversification of the crop wild relative Brassica cretica Lam. using demographic model selection.</title>
        <authorList>
            <person name="Kioukis A."/>
            <person name="Michalopoulou V.A."/>
            <person name="Briers L."/>
            <person name="Pirintsos S."/>
            <person name="Studholme D.J."/>
            <person name="Pavlidis P."/>
            <person name="Sarris P.F."/>
        </authorList>
    </citation>
    <scope>NUCLEOTIDE SEQUENCE [LARGE SCALE GENOMIC DNA]</scope>
    <source>
        <strain evidence="3">cv. PFS-1207/04</strain>
    </source>
</reference>
<dbReference type="Proteomes" id="UP000266723">
    <property type="component" value="Unassembled WGS sequence"/>
</dbReference>
<gene>
    <name evidence="2" type="ORF">DY000_02009496</name>
</gene>
<feature type="chain" id="PRO_5046109501" description="Secreted protein" evidence="1">
    <location>
        <begin position="25"/>
        <end position="83"/>
    </location>
</feature>
<name>A0ABQ7BXR6_BRACR</name>
<accession>A0ABQ7BXR6</accession>
<proteinExistence type="predicted"/>
<feature type="signal peptide" evidence="1">
    <location>
        <begin position="1"/>
        <end position="24"/>
    </location>
</feature>
<sequence length="83" mass="8999">MLFRSLSSASFCVLTSLLLPPAKALCSLSMSPPHLLASGLFVRRPPPLVFRGRFQAPPLKPFGASFGCVFVRTACSYSLGRLR</sequence>
<evidence type="ECO:0008006" key="4">
    <source>
        <dbReference type="Google" id="ProtNLM"/>
    </source>
</evidence>
<organism evidence="2 3">
    <name type="scientific">Brassica cretica</name>
    <name type="common">Mustard</name>
    <dbReference type="NCBI Taxonomy" id="69181"/>
    <lineage>
        <taxon>Eukaryota</taxon>
        <taxon>Viridiplantae</taxon>
        <taxon>Streptophyta</taxon>
        <taxon>Embryophyta</taxon>
        <taxon>Tracheophyta</taxon>
        <taxon>Spermatophyta</taxon>
        <taxon>Magnoliopsida</taxon>
        <taxon>eudicotyledons</taxon>
        <taxon>Gunneridae</taxon>
        <taxon>Pentapetalae</taxon>
        <taxon>rosids</taxon>
        <taxon>malvids</taxon>
        <taxon>Brassicales</taxon>
        <taxon>Brassicaceae</taxon>
        <taxon>Brassiceae</taxon>
        <taxon>Brassica</taxon>
    </lineage>
</organism>
<evidence type="ECO:0000313" key="3">
    <source>
        <dbReference type="Proteomes" id="UP000266723"/>
    </source>
</evidence>
<comment type="caution">
    <text evidence="2">The sequence shown here is derived from an EMBL/GenBank/DDBJ whole genome shotgun (WGS) entry which is preliminary data.</text>
</comment>